<dbReference type="Pfam" id="PF00571">
    <property type="entry name" value="CBS"/>
    <property type="match status" value="2"/>
</dbReference>
<dbReference type="SMART" id="SM01091">
    <property type="entry name" value="CorC_HlyC"/>
    <property type="match status" value="1"/>
</dbReference>
<keyword evidence="3 4" id="KW-0129">CBS domain</keyword>
<protein>
    <submittedName>
        <fullName evidence="8">CBS domain-containing protein</fullName>
    </submittedName>
</protein>
<dbReference type="InterPro" id="IPR036318">
    <property type="entry name" value="FAD-bd_PCMH-like_sf"/>
</dbReference>
<dbReference type="Proteomes" id="UP000182800">
    <property type="component" value="Unassembled WGS sequence"/>
</dbReference>
<dbReference type="AlphaFoldDB" id="A0A0P7Y5M6"/>
<dbReference type="Gene3D" id="3.10.580.10">
    <property type="entry name" value="CBS-domain"/>
    <property type="match status" value="1"/>
</dbReference>
<feature type="compositionally biased region" description="Basic and acidic residues" evidence="5">
    <location>
        <begin position="1"/>
        <end position="15"/>
    </location>
</feature>
<dbReference type="PROSITE" id="PS51371">
    <property type="entry name" value="CBS"/>
    <property type="match status" value="2"/>
</dbReference>
<dbReference type="EMBL" id="FMBM01000003">
    <property type="protein sequence ID" value="SCC82788.1"/>
    <property type="molecule type" value="Genomic_DNA"/>
</dbReference>
<evidence type="ECO:0000313" key="8">
    <source>
        <dbReference type="EMBL" id="SCC82788.1"/>
    </source>
</evidence>
<proteinExistence type="inferred from homology"/>
<feature type="region of interest" description="Disordered" evidence="5">
    <location>
        <begin position="1"/>
        <end position="94"/>
    </location>
</feature>
<dbReference type="SUPFAM" id="SSF54631">
    <property type="entry name" value="CBS-domain pair"/>
    <property type="match status" value="1"/>
</dbReference>
<evidence type="ECO:0000313" key="10">
    <source>
        <dbReference type="Proteomes" id="UP000182800"/>
    </source>
</evidence>
<evidence type="ECO:0000313" key="9">
    <source>
        <dbReference type="Proteomes" id="UP000050497"/>
    </source>
</evidence>
<dbReference type="InterPro" id="IPR044751">
    <property type="entry name" value="Ion_transp-like_CBS"/>
</dbReference>
<feature type="region of interest" description="Disordered" evidence="5">
    <location>
        <begin position="387"/>
        <end position="472"/>
    </location>
</feature>
<dbReference type="Proteomes" id="UP000050497">
    <property type="component" value="Unassembled WGS sequence"/>
</dbReference>
<dbReference type="PATRIC" id="fig|1653334.4.peg.1784"/>
<comment type="caution">
    <text evidence="7">The sequence shown here is derived from an EMBL/GenBank/DDBJ whole genome shotgun (WGS) entry which is preliminary data.</text>
</comment>
<feature type="compositionally biased region" description="Polar residues" evidence="5">
    <location>
        <begin position="463"/>
        <end position="472"/>
    </location>
</feature>
<dbReference type="SMART" id="SM00116">
    <property type="entry name" value="CBS"/>
    <property type="match status" value="2"/>
</dbReference>
<dbReference type="InterPro" id="IPR046342">
    <property type="entry name" value="CBS_dom_sf"/>
</dbReference>
<dbReference type="InterPro" id="IPR016169">
    <property type="entry name" value="FAD-bd_PCMH_sub2"/>
</dbReference>
<feature type="compositionally biased region" description="Basic and acidic residues" evidence="5">
    <location>
        <begin position="22"/>
        <end position="32"/>
    </location>
</feature>
<evidence type="ECO:0000259" key="6">
    <source>
        <dbReference type="PROSITE" id="PS51371"/>
    </source>
</evidence>
<dbReference type="STRING" id="1653334.GA0071312_3799"/>
<dbReference type="InterPro" id="IPR000644">
    <property type="entry name" value="CBS_dom"/>
</dbReference>
<evidence type="ECO:0000256" key="1">
    <source>
        <dbReference type="ARBA" id="ARBA00006446"/>
    </source>
</evidence>
<dbReference type="Gene3D" id="3.30.465.10">
    <property type="match status" value="1"/>
</dbReference>
<dbReference type="InterPro" id="IPR005170">
    <property type="entry name" value="Transptr-assoc_dom"/>
</dbReference>
<evidence type="ECO:0000256" key="4">
    <source>
        <dbReference type="PROSITE-ProRule" id="PRU00703"/>
    </source>
</evidence>
<dbReference type="GO" id="GO:0005886">
    <property type="term" value="C:plasma membrane"/>
    <property type="evidence" value="ECO:0007669"/>
    <property type="project" value="TreeGrafter"/>
</dbReference>
<dbReference type="CDD" id="cd04590">
    <property type="entry name" value="CBS_pair_CorC_HlyC_assoc"/>
    <property type="match status" value="1"/>
</dbReference>
<keyword evidence="2" id="KW-0677">Repeat</keyword>
<evidence type="ECO:0000256" key="2">
    <source>
        <dbReference type="ARBA" id="ARBA00022737"/>
    </source>
</evidence>
<dbReference type="SUPFAM" id="SSF56176">
    <property type="entry name" value="FAD-binding/transporter-associated domain-like"/>
    <property type="match status" value="1"/>
</dbReference>
<organism evidence="7 9">
    <name type="scientific">Saliniramus fredricksonii</name>
    <dbReference type="NCBI Taxonomy" id="1653334"/>
    <lineage>
        <taxon>Bacteria</taxon>
        <taxon>Pseudomonadati</taxon>
        <taxon>Pseudomonadota</taxon>
        <taxon>Alphaproteobacteria</taxon>
        <taxon>Hyphomicrobiales</taxon>
        <taxon>Salinarimonadaceae</taxon>
        <taxon>Saliniramus</taxon>
    </lineage>
</organism>
<dbReference type="PANTHER" id="PTHR22777">
    <property type="entry name" value="HEMOLYSIN-RELATED"/>
    <property type="match status" value="1"/>
</dbReference>
<feature type="domain" description="CBS" evidence="6">
    <location>
        <begin position="153"/>
        <end position="212"/>
    </location>
</feature>
<dbReference type="EMBL" id="LJSX01000001">
    <property type="protein sequence ID" value="KPQ12536.1"/>
    <property type="molecule type" value="Genomic_DNA"/>
</dbReference>
<name>A0A0P7Y5M6_9HYPH</name>
<reference evidence="8 10" key="2">
    <citation type="submission" date="2016-08" db="EMBL/GenBank/DDBJ databases">
        <authorList>
            <person name="Varghese N."/>
            <person name="Submissions Spin"/>
        </authorList>
    </citation>
    <scope>NUCLEOTIDE SEQUENCE [LARGE SCALE GENOMIC DNA]</scope>
    <source>
        <strain evidence="8 10">HL-109</strain>
    </source>
</reference>
<dbReference type="FunFam" id="3.10.580.10:FF:000002">
    <property type="entry name" value="Magnesium/cobalt efflux protein CorC"/>
    <property type="match status" value="1"/>
</dbReference>
<accession>A0A0P7Y5M6</accession>
<dbReference type="Pfam" id="PF03471">
    <property type="entry name" value="CorC_HlyC"/>
    <property type="match status" value="1"/>
</dbReference>
<gene>
    <name evidence="8" type="ORF">GA0071312_3799</name>
    <name evidence="7" type="ORF">HLUCCO17_00145</name>
</gene>
<reference evidence="7 9" key="1">
    <citation type="submission" date="2015-09" db="EMBL/GenBank/DDBJ databases">
        <title>Identification and resolution of microdiversity through metagenomic sequencing of parallel consortia.</title>
        <authorList>
            <person name="Nelson W.C."/>
            <person name="Romine M.F."/>
            <person name="Lindemann S.R."/>
        </authorList>
    </citation>
    <scope>NUCLEOTIDE SEQUENCE [LARGE SCALE GENOMIC DNA]</scope>
    <source>
        <strain evidence="7">HL-109</strain>
    </source>
</reference>
<dbReference type="PANTHER" id="PTHR22777:SF27">
    <property type="entry name" value="MAGNESIUM AND COBALT EFFLUX PROTEIN CORC"/>
    <property type="match status" value="1"/>
</dbReference>
<comment type="similarity">
    <text evidence="1">Belongs to the UPF0053 family. Hemolysin C subfamily.</text>
</comment>
<evidence type="ECO:0000313" key="7">
    <source>
        <dbReference type="EMBL" id="KPQ12536.1"/>
    </source>
</evidence>
<evidence type="ECO:0000256" key="5">
    <source>
        <dbReference type="SAM" id="MobiDB-lite"/>
    </source>
</evidence>
<dbReference type="GO" id="GO:0050660">
    <property type="term" value="F:flavin adenine dinucleotide binding"/>
    <property type="evidence" value="ECO:0007669"/>
    <property type="project" value="InterPro"/>
</dbReference>
<keyword evidence="10" id="KW-1185">Reference proteome</keyword>
<evidence type="ECO:0000256" key="3">
    <source>
        <dbReference type="ARBA" id="ARBA00023122"/>
    </source>
</evidence>
<sequence length="472" mass="50533">MNDDGRSLQEDHEPANEGNPDEAARRAPEPGRDAAQAAGRAEIGDTKNQSPDGAGSDAVAPARNRNSVAQAETADPASLTADMQDADSADPEAREPWLDRFLNRLGLRARESIRTDLEDVLASTAESEGFSAQERAMLRNVLGFHSTRVRDAMVPRADIIAVSADTALGELLRIFRSAGHSRLPVYGETLDDPKGMIHIRDFLEYLVAKAENGNGRRRRGKAPQPLSLDHIDLTTPLSATRILRPVLFVPPSMPAVELLVRMQTTRTHMALVIDEYGGTDGLASIEDLVELIVGDIEDEHDLASAAMIEQDGPYTWLADARADLEEASQVLGIDLTGDDLAEDVDTLGGLIVTLAGRVPARSELIAGPEGLEFEILDADPRRLKRVKVHRRDPRAKIAAPRVTTRSSSVKQPEEVSGPGDSPAPVPGDGAMAKDGTTERQDGMPPGPKAADPEGSANPAGDSRQVTGTPGQR</sequence>
<feature type="domain" description="CBS" evidence="6">
    <location>
        <begin position="242"/>
        <end position="302"/>
    </location>
</feature>